<protein>
    <submittedName>
        <fullName evidence="1">Uncharacterized protein</fullName>
    </submittedName>
</protein>
<keyword evidence="2" id="KW-1185">Reference proteome</keyword>
<gene>
    <name evidence="1" type="ORF">BVC80_8437g2</name>
</gene>
<name>A0A200Q915_MACCD</name>
<dbReference type="InParanoid" id="A0A200Q915"/>
<dbReference type="EMBL" id="MVGT01002666">
    <property type="protein sequence ID" value="OVA06986.1"/>
    <property type="molecule type" value="Genomic_DNA"/>
</dbReference>
<proteinExistence type="predicted"/>
<organism evidence="1 2">
    <name type="scientific">Macleaya cordata</name>
    <name type="common">Five-seeded plume-poppy</name>
    <name type="synonym">Bocconia cordata</name>
    <dbReference type="NCBI Taxonomy" id="56857"/>
    <lineage>
        <taxon>Eukaryota</taxon>
        <taxon>Viridiplantae</taxon>
        <taxon>Streptophyta</taxon>
        <taxon>Embryophyta</taxon>
        <taxon>Tracheophyta</taxon>
        <taxon>Spermatophyta</taxon>
        <taxon>Magnoliopsida</taxon>
        <taxon>Ranunculales</taxon>
        <taxon>Papaveraceae</taxon>
        <taxon>Papaveroideae</taxon>
        <taxon>Macleaya</taxon>
    </lineage>
</organism>
<dbReference type="OrthoDB" id="1845088at2759"/>
<dbReference type="AlphaFoldDB" id="A0A200Q915"/>
<evidence type="ECO:0000313" key="2">
    <source>
        <dbReference type="Proteomes" id="UP000195402"/>
    </source>
</evidence>
<dbReference type="OMA" id="WIHATLT"/>
<sequence>MVFILKSHKLYKYVDPDHPIPSPQISDPTTNDLIPNPAFEEWESVDQTLLTWIHATLTDPVHSQVLGLHSARKVQ</sequence>
<accession>A0A200Q915</accession>
<evidence type="ECO:0000313" key="1">
    <source>
        <dbReference type="EMBL" id="OVA06986.1"/>
    </source>
</evidence>
<dbReference type="Proteomes" id="UP000195402">
    <property type="component" value="Unassembled WGS sequence"/>
</dbReference>
<comment type="caution">
    <text evidence="1">The sequence shown here is derived from an EMBL/GenBank/DDBJ whole genome shotgun (WGS) entry which is preliminary data.</text>
</comment>
<reference evidence="1 2" key="1">
    <citation type="journal article" date="2017" name="Mol. Plant">
        <title>The Genome of Medicinal Plant Macleaya cordata Provides New Insights into Benzylisoquinoline Alkaloids Metabolism.</title>
        <authorList>
            <person name="Liu X."/>
            <person name="Liu Y."/>
            <person name="Huang P."/>
            <person name="Ma Y."/>
            <person name="Qing Z."/>
            <person name="Tang Q."/>
            <person name="Cao H."/>
            <person name="Cheng P."/>
            <person name="Zheng Y."/>
            <person name="Yuan Z."/>
            <person name="Zhou Y."/>
            <person name="Liu J."/>
            <person name="Tang Z."/>
            <person name="Zhuo Y."/>
            <person name="Zhang Y."/>
            <person name="Yu L."/>
            <person name="Huang J."/>
            <person name="Yang P."/>
            <person name="Peng Q."/>
            <person name="Zhang J."/>
            <person name="Jiang W."/>
            <person name="Zhang Z."/>
            <person name="Lin K."/>
            <person name="Ro D.K."/>
            <person name="Chen X."/>
            <person name="Xiong X."/>
            <person name="Shang Y."/>
            <person name="Huang S."/>
            <person name="Zeng J."/>
        </authorList>
    </citation>
    <scope>NUCLEOTIDE SEQUENCE [LARGE SCALE GENOMIC DNA]</scope>
    <source>
        <strain evidence="2">cv. BLH2017</strain>
        <tissue evidence="1">Root</tissue>
    </source>
</reference>